<dbReference type="InterPro" id="IPR018306">
    <property type="entry name" value="Phage_T5_Orf172_DNA-bd"/>
</dbReference>
<protein>
    <recommendedName>
        <fullName evidence="1">Bacteriophage T5 Orf172 DNA-binding domain-containing protein</fullName>
    </recommendedName>
</protein>
<proteinExistence type="predicted"/>
<dbReference type="AlphaFoldDB" id="A0A009IP54"/>
<organism evidence="2 3">
    <name type="scientific">Acinetobacter baumannii (strain 1295743)</name>
    <dbReference type="NCBI Taxonomy" id="1310613"/>
    <lineage>
        <taxon>Bacteria</taxon>
        <taxon>Pseudomonadati</taxon>
        <taxon>Pseudomonadota</taxon>
        <taxon>Gammaproteobacteria</taxon>
        <taxon>Moraxellales</taxon>
        <taxon>Moraxellaceae</taxon>
        <taxon>Acinetobacter</taxon>
        <taxon>Acinetobacter calcoaceticus/baumannii complex</taxon>
    </lineage>
</organism>
<accession>A0A009IP54</accession>
<evidence type="ECO:0000313" key="3">
    <source>
        <dbReference type="Proteomes" id="UP000020595"/>
    </source>
</evidence>
<dbReference type="EMBL" id="JEWH01000011">
    <property type="protein sequence ID" value="EXB06524.1"/>
    <property type="molecule type" value="Genomic_DNA"/>
</dbReference>
<feature type="domain" description="Bacteriophage T5 Orf172 DNA-binding" evidence="1">
    <location>
        <begin position="85"/>
        <end position="165"/>
    </location>
</feature>
<evidence type="ECO:0000313" key="2">
    <source>
        <dbReference type="EMBL" id="EXB06524.1"/>
    </source>
</evidence>
<gene>
    <name evidence="2" type="ORF">J512_1307</name>
</gene>
<dbReference type="Pfam" id="PF10544">
    <property type="entry name" value="T5orf172"/>
    <property type="match status" value="1"/>
</dbReference>
<reference evidence="2 3" key="1">
    <citation type="submission" date="2014-02" db="EMBL/GenBank/DDBJ databases">
        <title>Comparative genomics and transcriptomics to identify genetic mechanisms underlying the emergence of carbapenem resistant Acinetobacter baumannii (CRAb).</title>
        <authorList>
            <person name="Harris A.D."/>
            <person name="Johnson K.J."/>
            <person name="George J."/>
            <person name="Shefchek K."/>
            <person name="Daugherty S.C."/>
            <person name="Parankush S."/>
            <person name="Sadzewicz L."/>
            <person name="Tallon L."/>
            <person name="Sengamalay N."/>
            <person name="Hazen T.H."/>
            <person name="Rasko D.A."/>
        </authorList>
    </citation>
    <scope>NUCLEOTIDE SEQUENCE [LARGE SCALE GENOMIC DNA]</scope>
    <source>
        <strain evidence="2 3">1295743</strain>
    </source>
</reference>
<sequence>MTVRNNTCVATAMQRRHQNFMKLLELTYEDFNYDFSRVVFDKDVDSTVQIKCPKHGWVNTRAKKLLAGRGCTACNDLSLMDQGAMIYIIRCYNEQEEFYKIGITTKSLETRFPDISSLPYKFDVLSLQNGDRKKLYKFEKVLLALLRKYRYKPKKEFCGHTECFSNIEIIRHRFNIFDAFGVDSFKRAV</sequence>
<evidence type="ECO:0000259" key="1">
    <source>
        <dbReference type="Pfam" id="PF10544"/>
    </source>
</evidence>
<dbReference type="PATRIC" id="fig|1310613.3.peg.1254"/>
<name>A0A009IP54_ACIB9</name>
<dbReference type="Proteomes" id="UP000020595">
    <property type="component" value="Unassembled WGS sequence"/>
</dbReference>
<comment type="caution">
    <text evidence="2">The sequence shown here is derived from an EMBL/GenBank/DDBJ whole genome shotgun (WGS) entry which is preliminary data.</text>
</comment>